<dbReference type="InterPro" id="IPR017969">
    <property type="entry name" value="Heavy-metal-associated_CS"/>
</dbReference>
<dbReference type="OrthoDB" id="432719at2759"/>
<dbReference type="GO" id="GO:0016020">
    <property type="term" value="C:membrane"/>
    <property type="evidence" value="ECO:0007669"/>
    <property type="project" value="UniProtKB-SubCell"/>
</dbReference>
<dbReference type="PROSITE" id="PS00154">
    <property type="entry name" value="ATPASE_E1_E2"/>
    <property type="match status" value="1"/>
</dbReference>
<dbReference type="PROSITE" id="PS50846">
    <property type="entry name" value="HMA_2"/>
    <property type="match status" value="2"/>
</dbReference>
<feature type="domain" description="HMA" evidence="11">
    <location>
        <begin position="11"/>
        <end position="75"/>
    </location>
</feature>
<dbReference type="GO" id="GO:0055070">
    <property type="term" value="P:copper ion homeostasis"/>
    <property type="evidence" value="ECO:0007669"/>
    <property type="project" value="TreeGrafter"/>
</dbReference>
<dbReference type="GO" id="GO:0005507">
    <property type="term" value="F:copper ion binding"/>
    <property type="evidence" value="ECO:0007669"/>
    <property type="project" value="TreeGrafter"/>
</dbReference>
<keyword evidence="9 10" id="KW-0472">Membrane</keyword>
<dbReference type="InterPro" id="IPR018303">
    <property type="entry name" value="ATPase_P-typ_P_site"/>
</dbReference>
<dbReference type="AlphaFoldDB" id="A0A7S4A2N5"/>
<feature type="transmembrane region" description="Helical" evidence="10">
    <location>
        <begin position="320"/>
        <end position="342"/>
    </location>
</feature>
<evidence type="ECO:0000256" key="8">
    <source>
        <dbReference type="ARBA" id="ARBA00022989"/>
    </source>
</evidence>
<keyword evidence="6 10" id="KW-0067">ATP-binding</keyword>
<comment type="subcellular location">
    <subcellularLocation>
        <location evidence="1">Endomembrane system</location>
        <topology evidence="1">Multi-pass membrane protein</topology>
    </subcellularLocation>
    <subcellularLocation>
        <location evidence="10">Membrane</location>
    </subcellularLocation>
</comment>
<dbReference type="InterPro" id="IPR008250">
    <property type="entry name" value="ATPase_P-typ_transduc_dom_A_sf"/>
</dbReference>
<evidence type="ECO:0000256" key="1">
    <source>
        <dbReference type="ARBA" id="ARBA00004127"/>
    </source>
</evidence>
<dbReference type="GO" id="GO:0016887">
    <property type="term" value="F:ATP hydrolysis activity"/>
    <property type="evidence" value="ECO:0007669"/>
    <property type="project" value="InterPro"/>
</dbReference>
<feature type="transmembrane region" description="Helical" evidence="10">
    <location>
        <begin position="354"/>
        <end position="372"/>
    </location>
</feature>
<dbReference type="SUPFAM" id="SSF81665">
    <property type="entry name" value="Calcium ATPase, transmembrane domain M"/>
    <property type="match status" value="1"/>
</dbReference>
<accession>A0A7S4A2N5</accession>
<dbReference type="InterPro" id="IPR001757">
    <property type="entry name" value="P_typ_ATPase"/>
</dbReference>
<dbReference type="PANTHER" id="PTHR43520">
    <property type="entry name" value="ATP7, ISOFORM B"/>
    <property type="match status" value="1"/>
</dbReference>
<dbReference type="InterPro" id="IPR036163">
    <property type="entry name" value="HMA_dom_sf"/>
</dbReference>
<dbReference type="InterPro" id="IPR027256">
    <property type="entry name" value="P-typ_ATPase_IB"/>
</dbReference>
<gene>
    <name evidence="12" type="ORF">PCAL00307_LOCUS17111</name>
    <name evidence="13" type="ORF">PECAL_6P11650</name>
</gene>
<protein>
    <recommendedName>
        <fullName evidence="11">HMA domain-containing protein</fullName>
    </recommendedName>
</protein>
<feature type="domain" description="HMA" evidence="11">
    <location>
        <begin position="161"/>
        <end position="226"/>
    </location>
</feature>
<feature type="transmembrane region" description="Helical" evidence="10">
    <location>
        <begin position="928"/>
        <end position="950"/>
    </location>
</feature>
<evidence type="ECO:0000256" key="2">
    <source>
        <dbReference type="ARBA" id="ARBA00006024"/>
    </source>
</evidence>
<evidence type="ECO:0000259" key="11">
    <source>
        <dbReference type="PROSITE" id="PS50846"/>
    </source>
</evidence>
<evidence type="ECO:0000256" key="9">
    <source>
        <dbReference type="ARBA" id="ARBA00023136"/>
    </source>
</evidence>
<dbReference type="Pfam" id="PF00403">
    <property type="entry name" value="HMA"/>
    <property type="match status" value="1"/>
</dbReference>
<name>A0A7S4A2N5_9STRA</name>
<dbReference type="NCBIfam" id="TIGR01525">
    <property type="entry name" value="ATPase-IB_hvy"/>
    <property type="match status" value="1"/>
</dbReference>
<dbReference type="GO" id="GO:0043682">
    <property type="term" value="F:P-type divalent copper transporter activity"/>
    <property type="evidence" value="ECO:0007669"/>
    <property type="project" value="TreeGrafter"/>
</dbReference>
<dbReference type="NCBIfam" id="TIGR01494">
    <property type="entry name" value="ATPase_P-type"/>
    <property type="match status" value="1"/>
</dbReference>
<organism evidence="12">
    <name type="scientific">Pelagomonas calceolata</name>
    <dbReference type="NCBI Taxonomy" id="35677"/>
    <lineage>
        <taxon>Eukaryota</taxon>
        <taxon>Sar</taxon>
        <taxon>Stramenopiles</taxon>
        <taxon>Ochrophyta</taxon>
        <taxon>Pelagophyceae</taxon>
        <taxon>Pelagomonadales</taxon>
        <taxon>Pelagomonadaceae</taxon>
        <taxon>Pelagomonas</taxon>
    </lineage>
</organism>
<dbReference type="SFLD" id="SFLDF00027">
    <property type="entry name" value="p-type_atpase"/>
    <property type="match status" value="1"/>
</dbReference>
<dbReference type="InterPro" id="IPR006121">
    <property type="entry name" value="HMA_dom"/>
</dbReference>
<evidence type="ECO:0000313" key="13">
    <source>
        <dbReference type="EMBL" id="CAH0379537.1"/>
    </source>
</evidence>
<proteinExistence type="inferred from homology"/>
<keyword evidence="5 10" id="KW-0547">Nucleotide-binding</keyword>
<dbReference type="PRINTS" id="PR00119">
    <property type="entry name" value="CATATPASE"/>
</dbReference>
<evidence type="ECO:0000256" key="10">
    <source>
        <dbReference type="RuleBase" id="RU362081"/>
    </source>
</evidence>
<dbReference type="Gene3D" id="3.40.1110.10">
    <property type="entry name" value="Calcium-transporting ATPase, cytoplasmic domain N"/>
    <property type="match status" value="1"/>
</dbReference>
<dbReference type="Gene3D" id="3.40.50.1000">
    <property type="entry name" value="HAD superfamily/HAD-like"/>
    <property type="match status" value="1"/>
</dbReference>
<keyword evidence="14" id="KW-1185">Reference proteome</keyword>
<dbReference type="Gene3D" id="2.70.150.10">
    <property type="entry name" value="Calcium-transporting ATPase, cytoplasmic transduction domain A"/>
    <property type="match status" value="1"/>
</dbReference>
<evidence type="ECO:0000313" key="12">
    <source>
        <dbReference type="EMBL" id="CAE0701675.1"/>
    </source>
</evidence>
<dbReference type="PANTHER" id="PTHR43520:SF8">
    <property type="entry name" value="P-TYPE CU(+) TRANSPORTER"/>
    <property type="match status" value="1"/>
</dbReference>
<evidence type="ECO:0000256" key="3">
    <source>
        <dbReference type="ARBA" id="ARBA00022692"/>
    </source>
</evidence>
<dbReference type="Gene3D" id="3.30.70.100">
    <property type="match status" value="2"/>
</dbReference>
<evidence type="ECO:0000256" key="5">
    <source>
        <dbReference type="ARBA" id="ARBA00022741"/>
    </source>
</evidence>
<keyword evidence="8 10" id="KW-1133">Transmembrane helix</keyword>
<feature type="transmembrane region" description="Helical" evidence="10">
    <location>
        <begin position="249"/>
        <end position="269"/>
    </location>
</feature>
<reference evidence="12" key="1">
    <citation type="submission" date="2021-01" db="EMBL/GenBank/DDBJ databases">
        <authorList>
            <person name="Corre E."/>
            <person name="Pelletier E."/>
            <person name="Niang G."/>
            <person name="Scheremetjew M."/>
            <person name="Finn R."/>
            <person name="Kale V."/>
            <person name="Holt S."/>
            <person name="Cochrane G."/>
            <person name="Meng A."/>
            <person name="Brown T."/>
            <person name="Cohen L."/>
        </authorList>
    </citation>
    <scope>NUCLEOTIDE SEQUENCE</scope>
    <source>
        <strain evidence="12">CCMP1756</strain>
    </source>
</reference>
<evidence type="ECO:0000256" key="7">
    <source>
        <dbReference type="ARBA" id="ARBA00022967"/>
    </source>
</evidence>
<evidence type="ECO:0000256" key="6">
    <source>
        <dbReference type="ARBA" id="ARBA00022840"/>
    </source>
</evidence>
<dbReference type="SFLD" id="SFLDG00002">
    <property type="entry name" value="C1.7:_P-type_atpase_like"/>
    <property type="match status" value="1"/>
</dbReference>
<keyword evidence="3 10" id="KW-0812">Transmembrane</keyword>
<dbReference type="InterPro" id="IPR044492">
    <property type="entry name" value="P_typ_ATPase_HD_dom"/>
</dbReference>
<dbReference type="EMBL" id="CAKKNE010000006">
    <property type="protein sequence ID" value="CAH0379537.1"/>
    <property type="molecule type" value="Genomic_DNA"/>
</dbReference>
<dbReference type="Pfam" id="PF00702">
    <property type="entry name" value="Hydrolase"/>
    <property type="match status" value="1"/>
</dbReference>
<dbReference type="GO" id="GO:0005524">
    <property type="term" value="F:ATP binding"/>
    <property type="evidence" value="ECO:0007669"/>
    <property type="project" value="UniProtKB-UniRule"/>
</dbReference>
<dbReference type="EMBL" id="HBIW01019924">
    <property type="protein sequence ID" value="CAE0701675.1"/>
    <property type="molecule type" value="Transcribed_RNA"/>
</dbReference>
<dbReference type="GO" id="GO:0012505">
    <property type="term" value="C:endomembrane system"/>
    <property type="evidence" value="ECO:0007669"/>
    <property type="project" value="UniProtKB-SubCell"/>
</dbReference>
<feature type="transmembrane region" description="Helical" evidence="10">
    <location>
        <begin position="542"/>
        <end position="563"/>
    </location>
</feature>
<feature type="transmembrane region" description="Helical" evidence="10">
    <location>
        <begin position="289"/>
        <end position="308"/>
    </location>
</feature>
<dbReference type="Proteomes" id="UP000789595">
    <property type="component" value="Unassembled WGS sequence"/>
</dbReference>
<dbReference type="SUPFAM" id="SSF81653">
    <property type="entry name" value="Calcium ATPase, transduction domain A"/>
    <property type="match status" value="1"/>
</dbReference>
<dbReference type="SUPFAM" id="SSF55008">
    <property type="entry name" value="HMA, heavy metal-associated domain"/>
    <property type="match status" value="2"/>
</dbReference>
<evidence type="ECO:0000313" key="14">
    <source>
        <dbReference type="Proteomes" id="UP000789595"/>
    </source>
</evidence>
<dbReference type="SUPFAM" id="SSF56784">
    <property type="entry name" value="HAD-like"/>
    <property type="match status" value="1"/>
</dbReference>
<reference evidence="13" key="2">
    <citation type="submission" date="2021-11" db="EMBL/GenBank/DDBJ databases">
        <authorList>
            <consortium name="Genoscope - CEA"/>
            <person name="William W."/>
        </authorList>
    </citation>
    <scope>NUCLEOTIDE SEQUENCE</scope>
</reference>
<dbReference type="InterPro" id="IPR023299">
    <property type="entry name" value="ATPase_P-typ_cyto_dom_N"/>
</dbReference>
<dbReference type="CDD" id="cd00371">
    <property type="entry name" value="HMA"/>
    <property type="match status" value="2"/>
</dbReference>
<dbReference type="SFLD" id="SFLDS00003">
    <property type="entry name" value="Haloacid_Dehalogenase"/>
    <property type="match status" value="1"/>
</dbReference>
<dbReference type="CDD" id="cd02094">
    <property type="entry name" value="P-type_ATPase_Cu-like"/>
    <property type="match status" value="1"/>
</dbReference>
<dbReference type="InterPro" id="IPR059000">
    <property type="entry name" value="ATPase_P-type_domA"/>
</dbReference>
<dbReference type="PROSITE" id="PS01047">
    <property type="entry name" value="HMA_1"/>
    <property type="match status" value="1"/>
</dbReference>
<feature type="transmembrane region" description="Helical" evidence="10">
    <location>
        <begin position="898"/>
        <end position="916"/>
    </location>
</feature>
<evidence type="ECO:0000256" key="4">
    <source>
        <dbReference type="ARBA" id="ARBA00022723"/>
    </source>
</evidence>
<dbReference type="InterPro" id="IPR036412">
    <property type="entry name" value="HAD-like_sf"/>
</dbReference>
<dbReference type="InterPro" id="IPR023214">
    <property type="entry name" value="HAD_sf"/>
</dbReference>
<dbReference type="Pfam" id="PF00122">
    <property type="entry name" value="E1-E2_ATPase"/>
    <property type="match status" value="1"/>
</dbReference>
<dbReference type="InterPro" id="IPR023298">
    <property type="entry name" value="ATPase_P-typ_TM_dom_sf"/>
</dbReference>
<keyword evidence="4 10" id="KW-0479">Metal-binding</keyword>
<feature type="transmembrane region" description="Helical" evidence="10">
    <location>
        <begin position="583"/>
        <end position="603"/>
    </location>
</feature>
<comment type="similarity">
    <text evidence="2 10">Belongs to the cation transport ATPase (P-type) (TC 3.A.3) family. Type IB subfamily.</text>
</comment>
<sequence length="991" mass="104752">MLEMTPASTPPTHVLTIEGMMCQQSCGSTVANALRNVPGVSRAEASFADHNASVWGEVDVALLIDAVECVGFGAEVSQTKPAPPSTVSLKSSREFRVNGMRTLTDARRVEQAALKAGCGSAKVNVNAGRLLASSDCNARDVERAVTAEGYACEAVDVTNDGALLLKVEGMSCAACSSKVERALSEVPGVLRADVSVATHRARVVLSQEGDRADCVAAVKKCGFRCSLATRDESPAAASQREVAGWWRSLKVALLLSIPIFVAKWGGMIGPGQEFWHTGIGCHGMFTIEALVASVCGLSVQIFVGGRFYRNAYTQFRSCSWGMDSLIVVATSTVVTYSFYSLIDCCVYDANHQHLLFDTAAMLLLFVTLGKFLESRAKQRTGDAVEALLALRPASATLLPSSELRDVATKLSRLDVNEDASALERDFRSLAAQCVAGDVDADACEVGDVARVSQGEAVPADGVVILVEGGGSARLDESALTGESKPAKRPRGAKVFASSKNMGRSCYIRIEAVGGDACVAQIARLVEDAQLDKAPIQNFADRIASVFAPCVVFLGLTTFMAWYIAAETGNVPESWLDERDTFLFALLFGVSVVVVACPCALGLATPTAVMVGTGVGANLGVLAKGGAALEHAAACKVVVFDKTGTLTQGKPRVVGCQAYKMTEDDLIRAAASCEQHSSHPLAGALRRAAQQRGLKLLRVDDAKDVEGLGAQANVGDLGASVAVGSSRFLRELGVDVVEDETTQRWRQEAATVVHVAFDRRFAGSIAIADAPRPEASLVIAWLHRQSIDVWMCTGDSSQTADAVALQVGLSRNRVRAGQLPRDKRDLITELQNDGLVVFVGDGVNDAPALAQADVGVALGAGSGVAVEAADVVLVGDDLRGVSTALDLARHTYNRIRLNFAWATCYNLVLVPAAAGAFYPATRQRLPPAAAAACMVFSSVSVVLSSLALRLYAPPDLSQKTGERRCRRWFGRDAPCDEERESFLGTPKGGDLV</sequence>
<keyword evidence="7" id="KW-1278">Translocase</keyword>
<dbReference type="PROSITE" id="PS01229">
    <property type="entry name" value="COF_2"/>
    <property type="match status" value="1"/>
</dbReference>
<dbReference type="PRINTS" id="PR00120">
    <property type="entry name" value="HATPASE"/>
</dbReference>